<dbReference type="AlphaFoldDB" id="A0A0V0RUH7"/>
<organism evidence="1 2">
    <name type="scientific">Trichinella nelsoni</name>
    <dbReference type="NCBI Taxonomy" id="6336"/>
    <lineage>
        <taxon>Eukaryota</taxon>
        <taxon>Metazoa</taxon>
        <taxon>Ecdysozoa</taxon>
        <taxon>Nematoda</taxon>
        <taxon>Enoplea</taxon>
        <taxon>Dorylaimia</taxon>
        <taxon>Trichinellida</taxon>
        <taxon>Trichinellidae</taxon>
        <taxon>Trichinella</taxon>
    </lineage>
</organism>
<evidence type="ECO:0000313" key="1">
    <source>
        <dbReference type="EMBL" id="KRX18130.1"/>
    </source>
</evidence>
<protein>
    <submittedName>
        <fullName evidence="1">Uncharacterized protein</fullName>
    </submittedName>
</protein>
<name>A0A0V0RUH7_9BILA</name>
<sequence>MEWKWSTGLVQKGPTFQRVLLLVVDRATLLVRQFSSSLAYHSRKFLQFGKIQALFLDAHENGITSAKRFRLCKKTDID</sequence>
<comment type="caution">
    <text evidence="1">The sequence shown here is derived from an EMBL/GenBank/DDBJ whole genome shotgun (WGS) entry which is preliminary data.</text>
</comment>
<keyword evidence="2" id="KW-1185">Reference proteome</keyword>
<dbReference type="EMBL" id="JYDL01000077">
    <property type="protein sequence ID" value="KRX18130.1"/>
    <property type="molecule type" value="Genomic_DNA"/>
</dbReference>
<dbReference type="OrthoDB" id="10493622at2759"/>
<evidence type="ECO:0000313" key="2">
    <source>
        <dbReference type="Proteomes" id="UP000054630"/>
    </source>
</evidence>
<reference evidence="1 2" key="1">
    <citation type="submission" date="2015-01" db="EMBL/GenBank/DDBJ databases">
        <title>Evolution of Trichinella species and genotypes.</title>
        <authorList>
            <person name="Korhonen P.K."/>
            <person name="Edoardo P."/>
            <person name="Giuseppe L.R."/>
            <person name="Gasser R.B."/>
        </authorList>
    </citation>
    <scope>NUCLEOTIDE SEQUENCE [LARGE SCALE GENOMIC DNA]</scope>
    <source>
        <strain evidence="1">ISS37</strain>
    </source>
</reference>
<dbReference type="Proteomes" id="UP000054630">
    <property type="component" value="Unassembled WGS sequence"/>
</dbReference>
<gene>
    <name evidence="1" type="ORF">T07_915</name>
</gene>
<proteinExistence type="predicted"/>
<accession>A0A0V0RUH7</accession>